<dbReference type="PROSITE" id="PS51464">
    <property type="entry name" value="SIS"/>
    <property type="match status" value="1"/>
</dbReference>
<dbReference type="AlphaFoldDB" id="A0A9P4N1Z4"/>
<protein>
    <recommendedName>
        <fullName evidence="1">SIS domain-containing protein</fullName>
    </recommendedName>
</protein>
<dbReference type="CDD" id="cd05014">
    <property type="entry name" value="SIS_Kpsf"/>
    <property type="match status" value="1"/>
</dbReference>
<reference evidence="3" key="1">
    <citation type="journal article" date="2020" name="Stud. Mycol.">
        <title>101 Dothideomycetes genomes: A test case for predicting lifestyles and emergence of pathogens.</title>
        <authorList>
            <person name="Haridas S."/>
            <person name="Albert R."/>
            <person name="Binder M."/>
            <person name="Bloem J."/>
            <person name="LaButti K."/>
            <person name="Salamov A."/>
            <person name="Andreopoulos B."/>
            <person name="Baker S."/>
            <person name="Barry K."/>
            <person name="Bills G."/>
            <person name="Bluhm B."/>
            <person name="Cannon C."/>
            <person name="Castanera R."/>
            <person name="Culley D."/>
            <person name="Daum C."/>
            <person name="Ezra D."/>
            <person name="Gonzalez J."/>
            <person name="Henrissat B."/>
            <person name="Kuo A."/>
            <person name="Liang C."/>
            <person name="Lipzen A."/>
            <person name="Lutzoni F."/>
            <person name="Magnuson J."/>
            <person name="Mondo S."/>
            <person name="Nolan M."/>
            <person name="Ohm R."/>
            <person name="Pangilinan J."/>
            <person name="Park H.-J."/>
            <person name="Ramirez L."/>
            <person name="Alfaro M."/>
            <person name="Sun H."/>
            <person name="Tritt A."/>
            <person name="Yoshinaga Y."/>
            <person name="Zwiers L.-H."/>
            <person name="Turgeon B."/>
            <person name="Goodwin S."/>
            <person name="Spatafora J."/>
            <person name="Crous P."/>
            <person name="Grigoriev I."/>
        </authorList>
    </citation>
    <scope>NUCLEOTIDE SEQUENCE [LARGE SCALE GENOMIC DNA]</scope>
    <source>
        <strain evidence="3">CBS 304.66</strain>
    </source>
</reference>
<evidence type="ECO:0000259" key="1">
    <source>
        <dbReference type="PROSITE" id="PS51464"/>
    </source>
</evidence>
<dbReference type="Gene3D" id="3.40.50.10490">
    <property type="entry name" value="Glucose-6-phosphate isomerase like protein, domain 1"/>
    <property type="match status" value="1"/>
</dbReference>
<dbReference type="EMBL" id="ML986645">
    <property type="protein sequence ID" value="KAF2262033.1"/>
    <property type="molecule type" value="Genomic_DNA"/>
</dbReference>
<name>A0A9P4N1Z4_9PLEO</name>
<dbReference type="InterPro" id="IPR035474">
    <property type="entry name" value="SIS_Kpsf"/>
</dbReference>
<sequence>MSESQKELFDKRVDKVDVVQPIDVALSLLSSQNTALTYLNSYYNSHEPAREALLRSIQTIYQTARAEAKVIITGVGKSGIISRNIAATFNSLGIPSCYIHPTEAFHGDLGAMRSRDTLMMITSSGRTPELLSLLPHLPRESPLIVLAACPPSSCCEILQVRPDSIFLPAPVHEPEAVSLGIPVPTTTAMNAHAVGNSLALAVSARLQLSCGRDTVEVFYKNHPGGAIGEAKRNLPSDQFRARL</sequence>
<dbReference type="Pfam" id="PF01380">
    <property type="entry name" value="SIS"/>
    <property type="match status" value="1"/>
</dbReference>
<gene>
    <name evidence="2" type="ORF">CC78DRAFT_468776</name>
</gene>
<comment type="caution">
    <text evidence="2">The sequence shown here is derived from an EMBL/GenBank/DDBJ whole genome shotgun (WGS) entry which is preliminary data.</text>
</comment>
<accession>A0A9P4N1Z4</accession>
<dbReference type="SUPFAM" id="SSF53697">
    <property type="entry name" value="SIS domain"/>
    <property type="match status" value="1"/>
</dbReference>
<dbReference type="InterPro" id="IPR046348">
    <property type="entry name" value="SIS_dom_sf"/>
</dbReference>
<dbReference type="GO" id="GO:0097367">
    <property type="term" value="F:carbohydrate derivative binding"/>
    <property type="evidence" value="ECO:0007669"/>
    <property type="project" value="InterPro"/>
</dbReference>
<dbReference type="PANTHER" id="PTHR38418">
    <property type="entry name" value="SUGAR ISOMERASE, KPSF/GUTQ (AFU_ORTHOLOGUE AFUA_6G08860)"/>
    <property type="match status" value="1"/>
</dbReference>
<dbReference type="GO" id="GO:1901135">
    <property type="term" value="P:carbohydrate derivative metabolic process"/>
    <property type="evidence" value="ECO:0007669"/>
    <property type="project" value="InterPro"/>
</dbReference>
<evidence type="ECO:0000313" key="3">
    <source>
        <dbReference type="Proteomes" id="UP000800093"/>
    </source>
</evidence>
<feature type="domain" description="SIS" evidence="1">
    <location>
        <begin position="60"/>
        <end position="208"/>
    </location>
</feature>
<keyword evidence="3" id="KW-1185">Reference proteome</keyword>
<evidence type="ECO:0000313" key="2">
    <source>
        <dbReference type="EMBL" id="KAF2262033.1"/>
    </source>
</evidence>
<dbReference type="OrthoDB" id="1872003at2759"/>
<proteinExistence type="predicted"/>
<dbReference type="Proteomes" id="UP000800093">
    <property type="component" value="Unassembled WGS sequence"/>
</dbReference>
<dbReference type="PANTHER" id="PTHR38418:SF2">
    <property type="entry name" value="SUGAR ISOMERASE, KPSF_GUTQ (AFU_ORTHOLOGUE AFUA_6G08860)"/>
    <property type="match status" value="1"/>
</dbReference>
<dbReference type="InterPro" id="IPR001347">
    <property type="entry name" value="SIS_dom"/>
</dbReference>
<organism evidence="2 3">
    <name type="scientific">Lojkania enalia</name>
    <dbReference type="NCBI Taxonomy" id="147567"/>
    <lineage>
        <taxon>Eukaryota</taxon>
        <taxon>Fungi</taxon>
        <taxon>Dikarya</taxon>
        <taxon>Ascomycota</taxon>
        <taxon>Pezizomycotina</taxon>
        <taxon>Dothideomycetes</taxon>
        <taxon>Pleosporomycetidae</taxon>
        <taxon>Pleosporales</taxon>
        <taxon>Pleosporales incertae sedis</taxon>
        <taxon>Lojkania</taxon>
    </lineage>
</organism>